<dbReference type="GO" id="GO:0007166">
    <property type="term" value="P:cell surface receptor signaling pathway"/>
    <property type="evidence" value="ECO:0007669"/>
    <property type="project" value="InterPro"/>
</dbReference>
<feature type="domain" description="Novel STAND NTPase 1" evidence="1">
    <location>
        <begin position="208"/>
        <end position="349"/>
    </location>
</feature>
<dbReference type="AlphaFoldDB" id="A0A8H5C2N2"/>
<evidence type="ECO:0000313" key="3">
    <source>
        <dbReference type="Proteomes" id="UP000559256"/>
    </source>
</evidence>
<reference evidence="2 3" key="1">
    <citation type="journal article" date="2020" name="ISME J.">
        <title>Uncovering the hidden diversity of litter-decomposition mechanisms in mushroom-forming fungi.</title>
        <authorList>
            <person name="Floudas D."/>
            <person name="Bentzer J."/>
            <person name="Ahren D."/>
            <person name="Johansson T."/>
            <person name="Persson P."/>
            <person name="Tunlid A."/>
        </authorList>
    </citation>
    <scope>NUCLEOTIDE SEQUENCE [LARGE SCALE GENOMIC DNA]</scope>
    <source>
        <strain evidence="2 3">CBS 291.85</strain>
    </source>
</reference>
<evidence type="ECO:0000259" key="1">
    <source>
        <dbReference type="Pfam" id="PF20703"/>
    </source>
</evidence>
<dbReference type="InterPro" id="IPR059179">
    <property type="entry name" value="MLKL-like_MCAfunc"/>
</dbReference>
<protein>
    <recommendedName>
        <fullName evidence="1">Novel STAND NTPase 1 domain-containing protein</fullName>
    </recommendedName>
</protein>
<dbReference type="OrthoDB" id="3009185at2759"/>
<dbReference type="InterPro" id="IPR036537">
    <property type="entry name" value="Adaptor_Cbl_N_dom_sf"/>
</dbReference>
<keyword evidence="3" id="KW-1185">Reference proteome</keyword>
<comment type="caution">
    <text evidence="2">The sequence shown here is derived from an EMBL/GenBank/DDBJ whole genome shotgun (WGS) entry which is preliminary data.</text>
</comment>
<dbReference type="InterPro" id="IPR027417">
    <property type="entry name" value="P-loop_NTPase"/>
</dbReference>
<sequence>MRQAFKKKIDELRNKPDTGSADTAIPSGFDLGHAKFALSAVANIAEGTGVTPLKATAQLAGEIVNVIQVMNKNKEDCLVIAKDITEFIEELQKISGKVQPTSDDGKELLEHVENFKKELQNVLGKLRGIKDRSNGKKLFHASADKDTIQECEKKIQSCIQKFDTRNILSMKVQLSEHLRDINARHDQTQRHTDATLDKIEEATPAIPRIFFGREDLVNEGAHCLATEEQTFLAILGPAGIGKTSLALHITKSQQVKKKFSRIYFLPCEILPDVPAIIFAMLQHLRLQPQQGHSQWEVLNAFFEANKQNVLFIFDNFETAWNTAGSRTNIKNFLEKLAEFSNISMIVTLRGHDGPGYINWHKLGGDSGISSLTLDAAKQIFSAICGKDKDKPEESKKLEDLLRKLDCVPLAVTLMAQRARTSPLDFLIKMWEKEGTSMLKEGRENSVVGWSSS</sequence>
<dbReference type="Gene3D" id="1.20.930.20">
    <property type="entry name" value="Adaptor protein Cbl, N-terminal domain"/>
    <property type="match status" value="1"/>
</dbReference>
<dbReference type="CDD" id="cd21037">
    <property type="entry name" value="MLKL_NTD"/>
    <property type="match status" value="1"/>
</dbReference>
<dbReference type="SUPFAM" id="SSF52540">
    <property type="entry name" value="P-loop containing nucleoside triphosphate hydrolases"/>
    <property type="match status" value="1"/>
</dbReference>
<gene>
    <name evidence="2" type="ORF">D9758_017601</name>
</gene>
<dbReference type="EMBL" id="JAACJM010000277">
    <property type="protein sequence ID" value="KAF5333949.1"/>
    <property type="molecule type" value="Genomic_DNA"/>
</dbReference>
<proteinExistence type="predicted"/>
<dbReference type="Pfam" id="PF20703">
    <property type="entry name" value="nSTAND1"/>
    <property type="match status" value="1"/>
</dbReference>
<accession>A0A8H5C2N2</accession>
<name>A0A8H5C2N2_9AGAR</name>
<organism evidence="2 3">
    <name type="scientific">Tetrapyrgos nigripes</name>
    <dbReference type="NCBI Taxonomy" id="182062"/>
    <lineage>
        <taxon>Eukaryota</taxon>
        <taxon>Fungi</taxon>
        <taxon>Dikarya</taxon>
        <taxon>Basidiomycota</taxon>
        <taxon>Agaricomycotina</taxon>
        <taxon>Agaricomycetes</taxon>
        <taxon>Agaricomycetidae</taxon>
        <taxon>Agaricales</taxon>
        <taxon>Marasmiineae</taxon>
        <taxon>Marasmiaceae</taxon>
        <taxon>Tetrapyrgos</taxon>
    </lineage>
</organism>
<dbReference type="InterPro" id="IPR049052">
    <property type="entry name" value="nSTAND1"/>
</dbReference>
<dbReference type="Proteomes" id="UP000559256">
    <property type="component" value="Unassembled WGS sequence"/>
</dbReference>
<dbReference type="Gene3D" id="3.40.50.300">
    <property type="entry name" value="P-loop containing nucleotide triphosphate hydrolases"/>
    <property type="match status" value="1"/>
</dbReference>
<evidence type="ECO:0000313" key="2">
    <source>
        <dbReference type="EMBL" id="KAF5333949.1"/>
    </source>
</evidence>